<dbReference type="RefSeq" id="XP_040709680.1">
    <property type="nucleotide sequence ID" value="XM_040864597.1"/>
</dbReference>
<dbReference type="CDD" id="cd04301">
    <property type="entry name" value="NAT_SF"/>
    <property type="match status" value="1"/>
</dbReference>
<sequence length="248" mass="28121">MAQSHPTLLSKTVVSYTCKDGTHFEIHFYLRSDASTVTYTEPCHADPFAGHNWIESVQVEIYTNDSVFCGHCHGTLLRRQFFTKSLDDHLASIDSSGYKYPELSLMAEDLLDDRGKRRKDFKLEQGLQQSKKEVISLDELEDADIAVVELIAIDKSVQRRGVGRAIVQTLLEQIRCRCAPEGFVMLARPEVIVKSGRTCEVMRAKGRSEEEIGGYLQEQASVPRMFWQGVGFRRFSNSVWFGFVGDTK</sequence>
<gene>
    <name evidence="1" type="ORF">BCR38DRAFT_490964</name>
</gene>
<dbReference type="AlphaFoldDB" id="A0A1Y2D8N5"/>
<accession>A0A1Y2D8N5</accession>
<dbReference type="InterPro" id="IPR016181">
    <property type="entry name" value="Acyl_CoA_acyltransferase"/>
</dbReference>
<evidence type="ECO:0000313" key="1">
    <source>
        <dbReference type="EMBL" id="ORY55622.1"/>
    </source>
</evidence>
<name>A0A1Y2D8N5_9PEZI</name>
<dbReference type="Proteomes" id="UP000193689">
    <property type="component" value="Unassembled WGS sequence"/>
</dbReference>
<protein>
    <submittedName>
        <fullName evidence="1">Uncharacterized protein</fullName>
    </submittedName>
</protein>
<dbReference type="STRING" id="1141098.A0A1Y2D8N5"/>
<dbReference type="EMBL" id="MCFJ01000026">
    <property type="protein sequence ID" value="ORY55622.1"/>
    <property type="molecule type" value="Genomic_DNA"/>
</dbReference>
<keyword evidence="2" id="KW-1185">Reference proteome</keyword>
<dbReference type="GeneID" id="63780809"/>
<evidence type="ECO:0000313" key="2">
    <source>
        <dbReference type="Proteomes" id="UP000193689"/>
    </source>
</evidence>
<proteinExistence type="predicted"/>
<comment type="caution">
    <text evidence="1">The sequence shown here is derived from an EMBL/GenBank/DDBJ whole genome shotgun (WGS) entry which is preliminary data.</text>
</comment>
<dbReference type="InParanoid" id="A0A1Y2D8N5"/>
<dbReference type="Gene3D" id="3.40.630.30">
    <property type="match status" value="1"/>
</dbReference>
<dbReference type="SUPFAM" id="SSF55729">
    <property type="entry name" value="Acyl-CoA N-acyltransferases (Nat)"/>
    <property type="match status" value="1"/>
</dbReference>
<dbReference type="OrthoDB" id="508139at2759"/>
<organism evidence="1 2">
    <name type="scientific">Pseudomassariella vexata</name>
    <dbReference type="NCBI Taxonomy" id="1141098"/>
    <lineage>
        <taxon>Eukaryota</taxon>
        <taxon>Fungi</taxon>
        <taxon>Dikarya</taxon>
        <taxon>Ascomycota</taxon>
        <taxon>Pezizomycotina</taxon>
        <taxon>Sordariomycetes</taxon>
        <taxon>Xylariomycetidae</taxon>
        <taxon>Amphisphaeriales</taxon>
        <taxon>Pseudomassariaceae</taxon>
        <taxon>Pseudomassariella</taxon>
    </lineage>
</organism>
<reference evidence="1 2" key="1">
    <citation type="submission" date="2016-07" db="EMBL/GenBank/DDBJ databases">
        <title>Pervasive Adenine N6-methylation of Active Genes in Fungi.</title>
        <authorList>
            <consortium name="DOE Joint Genome Institute"/>
            <person name="Mondo S.J."/>
            <person name="Dannebaum R.O."/>
            <person name="Kuo R.C."/>
            <person name="Labutti K."/>
            <person name="Haridas S."/>
            <person name="Kuo A."/>
            <person name="Salamov A."/>
            <person name="Ahrendt S.R."/>
            <person name="Lipzen A."/>
            <person name="Sullivan W."/>
            <person name="Andreopoulos W.B."/>
            <person name="Clum A."/>
            <person name="Lindquist E."/>
            <person name="Daum C."/>
            <person name="Ramamoorthy G.K."/>
            <person name="Gryganskyi A."/>
            <person name="Culley D."/>
            <person name="Magnuson J.K."/>
            <person name="James T.Y."/>
            <person name="O'Malley M.A."/>
            <person name="Stajich J.E."/>
            <person name="Spatafora J.W."/>
            <person name="Visel A."/>
            <person name="Grigoriev I.V."/>
        </authorList>
    </citation>
    <scope>NUCLEOTIDE SEQUENCE [LARGE SCALE GENOMIC DNA]</scope>
    <source>
        <strain evidence="1 2">CBS 129021</strain>
    </source>
</reference>